<comment type="caution">
    <text evidence="1">The sequence shown here is derived from an EMBL/GenBank/DDBJ whole genome shotgun (WGS) entry which is preliminary data.</text>
</comment>
<proteinExistence type="predicted"/>
<dbReference type="RefSeq" id="WP_137246109.1">
    <property type="nucleotide sequence ID" value="NZ_SZQA01000004.1"/>
</dbReference>
<name>A0A4V5UZW6_9ACTN</name>
<sequence length="370" mass="40689">MSELLRRVEDDVPISYGRFELLDGTGLWDLTGDETGSLPVLGTATLTSPARAYRALVRMEAWDGAPPAPAGSWTAARQAVYLSPGGTVSAHGPSHDRSRQMLLLGPPLFAYGLRAYVGPVRTEPAEWDEEVLEPVEEPWLLRFWPLADAASAAHDDVLATMGEMPPPDLTSVVPGQHEWPAFHPPAHPEPPRLIRPTSPPREMERLPTDEFTGRIGYHAEAALASGRRLDEVLGDLRRTMLGNLPGGMRDWSQDMLEDYAAQLHVSRRIGRELNPHGAPTLQLPASDVSTALLGPDPGVSGRAWTWARDEHAHQEVLSVDRQVVARNRIRRTTLLTGIVTILRNENDFVEVRPATAPEAARVTEVETTRT</sequence>
<dbReference type="EMBL" id="SZQA01000004">
    <property type="protein sequence ID" value="TKK90063.1"/>
    <property type="molecule type" value="Genomic_DNA"/>
</dbReference>
<reference evidence="1 2" key="1">
    <citation type="submission" date="2019-04" db="EMBL/GenBank/DDBJ databases">
        <title>Herbidospora sp. NEAU-GS14.nov., a novel actinomycete isolated from soil.</title>
        <authorList>
            <person name="Han L."/>
        </authorList>
    </citation>
    <scope>NUCLEOTIDE SEQUENCE [LARGE SCALE GENOMIC DNA]</scope>
    <source>
        <strain evidence="1 2">NEAU-GS14</strain>
    </source>
</reference>
<dbReference type="AlphaFoldDB" id="A0A4V5UZW6"/>
<evidence type="ECO:0000313" key="1">
    <source>
        <dbReference type="EMBL" id="TKK90063.1"/>
    </source>
</evidence>
<keyword evidence="2" id="KW-1185">Reference proteome</keyword>
<protein>
    <submittedName>
        <fullName evidence="1">Uncharacterized protein</fullName>
    </submittedName>
</protein>
<dbReference type="Proteomes" id="UP000308705">
    <property type="component" value="Unassembled WGS sequence"/>
</dbReference>
<accession>A0A4V5UZW6</accession>
<organism evidence="1 2">
    <name type="scientific">Herbidospora galbida</name>
    <dbReference type="NCBI Taxonomy" id="2575442"/>
    <lineage>
        <taxon>Bacteria</taxon>
        <taxon>Bacillati</taxon>
        <taxon>Actinomycetota</taxon>
        <taxon>Actinomycetes</taxon>
        <taxon>Streptosporangiales</taxon>
        <taxon>Streptosporangiaceae</taxon>
        <taxon>Herbidospora</taxon>
    </lineage>
</organism>
<evidence type="ECO:0000313" key="2">
    <source>
        <dbReference type="Proteomes" id="UP000308705"/>
    </source>
</evidence>
<gene>
    <name evidence="1" type="ORF">FDA94_06460</name>
</gene>
<dbReference type="OrthoDB" id="3515362at2"/>